<dbReference type="Pfam" id="PF00149">
    <property type="entry name" value="Metallophos"/>
    <property type="match status" value="1"/>
</dbReference>
<sequence>MVVLQKSFLGASLALGVAHAAQPGARSPVEAPMRDLKWGKLNFLHTTDTHGWHGGHMQEPQYSADWGDYISFTQHLKARADAEGVDLLVVDTGDRVEGNGLYDASSPQGLYTYDIFRHQPMDIICTGNHELYVAATADREYSTTVKNYPDTYLASNLDYINPETGEQVPLSPHRYRRFKTKNQGIEIVALGFLFDFTGNANNTVVQKVEDTVEEQWFLDATNVRTQPDLYVVIGHVGIRMEEYQTIFRSIRERNWYTPIAFFGGHHHVRDSATYDSRAFALASGRYFETIGFMSIDGIKAGEKDYPGLSSDSISFHRRYIDNNLFGFHYHAGLNETGFATEEGLAVSKMITEGRKKLNLDDVHGCAPKSLWMSRTPYGSEDSIYTWLEDEVLPDIIFNEERKDKPRLALMNTGAIRFDIFEGKFTRDTTCIVSPFKSGMKYLPDVPYKVASKIITLLNKGGAILESMGANNALDPKYMGIPQQLSIKEDIVYPESAKEATLFRIQGGESGQKVLGGGDGDGDGENKPALIGGYTTKDDISADGDDTVHAPLNFYTMPNCIQAEINLPAEGEPDPEMVDLVFMDFIEPWVLLAVKFAGGQFEQEDVKKYLDGSFTEGMVSWIEENWNSGDC</sequence>
<dbReference type="GO" id="GO:0016787">
    <property type="term" value="F:hydrolase activity"/>
    <property type="evidence" value="ECO:0007669"/>
    <property type="project" value="InterPro"/>
</dbReference>
<accession>A0AAD5WQT1</accession>
<evidence type="ECO:0008006" key="7">
    <source>
        <dbReference type="Google" id="ProtNLM"/>
    </source>
</evidence>
<dbReference type="SUPFAM" id="SSF55816">
    <property type="entry name" value="5'-nucleotidase (syn. UDP-sugar hydrolase), C-terminal domain"/>
    <property type="match status" value="1"/>
</dbReference>
<feature type="signal peptide" evidence="2">
    <location>
        <begin position="1"/>
        <end position="20"/>
    </location>
</feature>
<dbReference type="PIRSF" id="PIRSF017316">
    <property type="entry name" value="Pesterase_C1039"/>
    <property type="match status" value="1"/>
</dbReference>
<dbReference type="AlphaFoldDB" id="A0AAD5WQT1"/>
<dbReference type="InterPro" id="IPR036907">
    <property type="entry name" value="5'-Nucleotdase_C_sf"/>
</dbReference>
<dbReference type="InterPro" id="IPR053828">
    <property type="entry name" value="Nucleosidase_C"/>
</dbReference>
<evidence type="ECO:0000313" key="6">
    <source>
        <dbReference type="Proteomes" id="UP001201980"/>
    </source>
</evidence>
<dbReference type="Pfam" id="PF21953">
    <property type="entry name" value="NadN_nucleosid_C"/>
    <property type="match status" value="1"/>
</dbReference>
<dbReference type="Gene3D" id="3.90.780.10">
    <property type="entry name" value="5'-Nucleotidase, C-terminal domain"/>
    <property type="match status" value="2"/>
</dbReference>
<dbReference type="Proteomes" id="UP001201980">
    <property type="component" value="Unassembled WGS sequence"/>
</dbReference>
<feature type="region of interest" description="Disordered" evidence="1">
    <location>
        <begin position="511"/>
        <end position="535"/>
    </location>
</feature>
<dbReference type="GO" id="GO:0005829">
    <property type="term" value="C:cytosol"/>
    <property type="evidence" value="ECO:0007669"/>
    <property type="project" value="TreeGrafter"/>
</dbReference>
<dbReference type="InterPro" id="IPR004843">
    <property type="entry name" value="Calcineurin-like_PHP"/>
</dbReference>
<reference evidence="5" key="1">
    <citation type="submission" date="2022-07" db="EMBL/GenBank/DDBJ databases">
        <title>Draft genome sequence of Zalerion maritima ATCC 34329, a (micro)plastics degrading marine fungus.</title>
        <authorList>
            <person name="Paco A."/>
            <person name="Goncalves M.F.M."/>
            <person name="Rocha-Santos T.A.P."/>
            <person name="Alves A."/>
        </authorList>
    </citation>
    <scope>NUCLEOTIDE SEQUENCE</scope>
    <source>
        <strain evidence="5">ATCC 34329</strain>
    </source>
</reference>
<dbReference type="GO" id="GO:0005576">
    <property type="term" value="C:extracellular region"/>
    <property type="evidence" value="ECO:0007669"/>
    <property type="project" value="UniProtKB-ARBA"/>
</dbReference>
<feature type="domain" description="Calcineurin-like phosphoesterase" evidence="3">
    <location>
        <begin position="42"/>
        <end position="268"/>
    </location>
</feature>
<keyword evidence="6" id="KW-1185">Reference proteome</keyword>
<dbReference type="FunFam" id="3.60.21.10:FF:000043">
    <property type="entry name" value="Ser/Thr protein phosphatase family"/>
    <property type="match status" value="1"/>
</dbReference>
<dbReference type="PANTHER" id="PTHR11575">
    <property type="entry name" value="5'-NUCLEOTIDASE-RELATED"/>
    <property type="match status" value="1"/>
</dbReference>
<feature type="chain" id="PRO_5042095439" description="Calcineurin-like phosphoesterase domain-containing protein" evidence="2">
    <location>
        <begin position="21"/>
        <end position="630"/>
    </location>
</feature>
<dbReference type="PANTHER" id="PTHR11575:SF43">
    <property type="entry name" value="SER_THR PROTEIN PHOSPHATASE FAMILY (AFU_ORTHOLOGUE AFUA_3G04160)"/>
    <property type="match status" value="1"/>
</dbReference>
<dbReference type="CDD" id="cd07407">
    <property type="entry name" value="MPP_YHR202W_N"/>
    <property type="match status" value="1"/>
</dbReference>
<organism evidence="5 6">
    <name type="scientific">Zalerion maritima</name>
    <dbReference type="NCBI Taxonomy" id="339359"/>
    <lineage>
        <taxon>Eukaryota</taxon>
        <taxon>Fungi</taxon>
        <taxon>Dikarya</taxon>
        <taxon>Ascomycota</taxon>
        <taxon>Pezizomycotina</taxon>
        <taxon>Sordariomycetes</taxon>
        <taxon>Lulworthiomycetidae</taxon>
        <taxon>Lulworthiales</taxon>
        <taxon>Lulworthiaceae</taxon>
        <taxon>Zalerion</taxon>
    </lineage>
</organism>
<dbReference type="InterPro" id="IPR006179">
    <property type="entry name" value="5_nucleotidase/apyrase"/>
</dbReference>
<dbReference type="InterPro" id="IPR041823">
    <property type="entry name" value="YHR202W_N"/>
</dbReference>
<keyword evidence="2" id="KW-0732">Signal</keyword>
<dbReference type="InterPro" id="IPR029052">
    <property type="entry name" value="Metallo-depent_PP-like"/>
</dbReference>
<dbReference type="GO" id="GO:0009166">
    <property type="term" value="P:nucleotide catabolic process"/>
    <property type="evidence" value="ECO:0007669"/>
    <property type="project" value="InterPro"/>
</dbReference>
<name>A0AAD5WQT1_9PEZI</name>
<dbReference type="EMBL" id="JAKWBI020000174">
    <property type="protein sequence ID" value="KAJ2900349.1"/>
    <property type="molecule type" value="Genomic_DNA"/>
</dbReference>
<evidence type="ECO:0000313" key="5">
    <source>
        <dbReference type="EMBL" id="KAJ2900349.1"/>
    </source>
</evidence>
<dbReference type="SUPFAM" id="SSF56300">
    <property type="entry name" value="Metallo-dependent phosphatases"/>
    <property type="match status" value="1"/>
</dbReference>
<dbReference type="FunFam" id="3.90.780.10:FF:000009">
    <property type="entry name" value="Ser/Thr protein phosphatase family"/>
    <property type="match status" value="1"/>
</dbReference>
<protein>
    <recommendedName>
        <fullName evidence="7">Calcineurin-like phosphoesterase domain-containing protein</fullName>
    </recommendedName>
</protein>
<gene>
    <name evidence="5" type="ORF">MKZ38_002482</name>
</gene>
<evidence type="ECO:0000256" key="1">
    <source>
        <dbReference type="SAM" id="MobiDB-lite"/>
    </source>
</evidence>
<proteinExistence type="predicted"/>
<dbReference type="InterPro" id="IPR014485">
    <property type="entry name" value="Pesterase_C1039"/>
</dbReference>
<evidence type="ECO:0000259" key="3">
    <source>
        <dbReference type="Pfam" id="PF00149"/>
    </source>
</evidence>
<evidence type="ECO:0000256" key="2">
    <source>
        <dbReference type="SAM" id="SignalP"/>
    </source>
</evidence>
<comment type="caution">
    <text evidence="5">The sequence shown here is derived from an EMBL/GenBank/DDBJ whole genome shotgun (WGS) entry which is preliminary data.</text>
</comment>
<dbReference type="Gene3D" id="3.60.21.10">
    <property type="match status" value="1"/>
</dbReference>
<feature type="domain" description="Putative 5'-nucleotidase C-terminal" evidence="4">
    <location>
        <begin position="370"/>
        <end position="590"/>
    </location>
</feature>
<evidence type="ECO:0000259" key="4">
    <source>
        <dbReference type="Pfam" id="PF21953"/>
    </source>
</evidence>